<evidence type="ECO:0000313" key="3">
    <source>
        <dbReference type="Proteomes" id="UP000236655"/>
    </source>
</evidence>
<dbReference type="InterPro" id="IPR002818">
    <property type="entry name" value="DJ-1/PfpI"/>
</dbReference>
<sequence>MLKIGFLAFPGVQAMDLIAPYELLEVWQNSINESYIKLFIIAKEQSAIECSNSRFLLTPDFTIHNAPQFDYLIIPGGMGRCQAVNDNELISFIQKQRGGIKKFLSVCTGSFILQAAGILENEYATTYWRALPEFIQKQQKIKEERIVKGNKVWTAGGVSSGIDLALELVNEIAGAEHAELARLCFEYFPLPFSSNKSYNLDQLKPYLGKISKLSDIAKYIVKNNLS</sequence>
<accession>A0A2I7N3T0</accession>
<dbReference type="InterPro" id="IPR052158">
    <property type="entry name" value="INH-QAR"/>
</dbReference>
<dbReference type="Pfam" id="PF01965">
    <property type="entry name" value="DJ-1_PfpI"/>
    <property type="match status" value="1"/>
</dbReference>
<name>A0A2I7N3T0_9NEIS</name>
<gene>
    <name evidence="2" type="ORF">CUN60_01945</name>
</gene>
<dbReference type="CDD" id="cd03139">
    <property type="entry name" value="GATase1_PfpI_2"/>
    <property type="match status" value="1"/>
</dbReference>
<reference evidence="3" key="1">
    <citation type="submission" date="2017-11" db="EMBL/GenBank/DDBJ databases">
        <authorList>
            <person name="Chan K.G."/>
            <person name="Lee L.S."/>
        </authorList>
    </citation>
    <scope>NUCLEOTIDE SEQUENCE [LARGE SCALE GENOMIC DNA]</scope>
    <source>
        <strain evidence="3">DSM 100970</strain>
    </source>
</reference>
<keyword evidence="3" id="KW-1185">Reference proteome</keyword>
<protein>
    <submittedName>
        <fullName evidence="2">DJ-1/PfpI family protein</fullName>
    </submittedName>
</protein>
<dbReference type="Proteomes" id="UP000236655">
    <property type="component" value="Chromosome"/>
</dbReference>
<dbReference type="SUPFAM" id="SSF52317">
    <property type="entry name" value="Class I glutamine amidotransferase-like"/>
    <property type="match status" value="1"/>
</dbReference>
<dbReference type="PANTHER" id="PTHR43130">
    <property type="entry name" value="ARAC-FAMILY TRANSCRIPTIONAL REGULATOR"/>
    <property type="match status" value="1"/>
</dbReference>
<organism evidence="2 3">
    <name type="scientific">Aquella oligotrophica</name>
    <dbReference type="NCBI Taxonomy" id="2067065"/>
    <lineage>
        <taxon>Bacteria</taxon>
        <taxon>Pseudomonadati</taxon>
        <taxon>Pseudomonadota</taxon>
        <taxon>Betaproteobacteria</taxon>
        <taxon>Neisseriales</taxon>
        <taxon>Neisseriaceae</taxon>
        <taxon>Aquella</taxon>
    </lineage>
</organism>
<dbReference type="RefSeq" id="WP_102950417.1">
    <property type="nucleotide sequence ID" value="NZ_CP024847.1"/>
</dbReference>
<dbReference type="Gene3D" id="3.40.50.880">
    <property type="match status" value="1"/>
</dbReference>
<evidence type="ECO:0000313" key="2">
    <source>
        <dbReference type="EMBL" id="AUR51117.1"/>
    </source>
</evidence>
<dbReference type="KEGG" id="nba:CUN60_01945"/>
<proteinExistence type="predicted"/>
<dbReference type="AlphaFoldDB" id="A0A2I7N3T0"/>
<dbReference type="EMBL" id="CP024847">
    <property type="protein sequence ID" value="AUR51117.1"/>
    <property type="molecule type" value="Genomic_DNA"/>
</dbReference>
<evidence type="ECO:0000259" key="1">
    <source>
        <dbReference type="Pfam" id="PF01965"/>
    </source>
</evidence>
<dbReference type="PANTHER" id="PTHR43130:SF3">
    <property type="entry name" value="HTH-TYPE TRANSCRIPTIONAL REGULATOR RV1931C"/>
    <property type="match status" value="1"/>
</dbReference>
<dbReference type="InterPro" id="IPR029062">
    <property type="entry name" value="Class_I_gatase-like"/>
</dbReference>
<feature type="domain" description="DJ-1/PfpI" evidence="1">
    <location>
        <begin position="3"/>
        <end position="170"/>
    </location>
</feature>